<organism evidence="1 2">
    <name type="scientific">Burkholderia cepacia</name>
    <name type="common">Pseudomonas cepacia</name>
    <dbReference type="NCBI Taxonomy" id="292"/>
    <lineage>
        <taxon>Bacteria</taxon>
        <taxon>Pseudomonadati</taxon>
        <taxon>Pseudomonadota</taxon>
        <taxon>Betaproteobacteria</taxon>
        <taxon>Burkholderiales</taxon>
        <taxon>Burkholderiaceae</taxon>
        <taxon>Burkholderia</taxon>
        <taxon>Burkholderia cepacia complex</taxon>
    </lineage>
</organism>
<protein>
    <submittedName>
        <fullName evidence="1">Uncharacterized protein</fullName>
    </submittedName>
</protein>
<reference evidence="1 2" key="1">
    <citation type="submission" date="2018-02" db="EMBL/GenBank/DDBJ databases">
        <title>Draft genome sequencing of Burkholderia cepacia Y14-15.</title>
        <authorList>
            <person name="Zheng B.-X."/>
        </authorList>
    </citation>
    <scope>NUCLEOTIDE SEQUENCE [LARGE SCALE GENOMIC DNA]</scope>
    <source>
        <strain evidence="1 2">Y14-15</strain>
    </source>
</reference>
<dbReference type="EMBL" id="PUIQ01000029">
    <property type="protein sequence ID" value="PQP15690.1"/>
    <property type="molecule type" value="Genomic_DNA"/>
</dbReference>
<name>A0A2S8ILN5_BURCE</name>
<evidence type="ECO:0000313" key="1">
    <source>
        <dbReference type="EMBL" id="PQP15690.1"/>
    </source>
</evidence>
<accession>A0A2S8ILN5</accession>
<evidence type="ECO:0000313" key="2">
    <source>
        <dbReference type="Proteomes" id="UP000238206"/>
    </source>
</evidence>
<gene>
    <name evidence="1" type="ORF">C5615_22315</name>
</gene>
<comment type="caution">
    <text evidence="1">The sequence shown here is derived from an EMBL/GenBank/DDBJ whole genome shotgun (WGS) entry which is preliminary data.</text>
</comment>
<proteinExistence type="predicted"/>
<dbReference type="Proteomes" id="UP000238206">
    <property type="component" value="Unassembled WGS sequence"/>
</dbReference>
<sequence length="61" mass="7121">MLRAFYASRFIAIFIPGFGFFDARSIRVTRLSIDRHVEHDSIQARVMDLRAQRIPMPAMKP</sequence>
<dbReference type="AlphaFoldDB" id="A0A2S8ILN5"/>